<keyword evidence="10" id="KW-1003">Cell membrane</keyword>
<evidence type="ECO:0000256" key="11">
    <source>
        <dbReference type="SAM" id="Coils"/>
    </source>
</evidence>
<comment type="subunit">
    <text evidence="10">F-type ATPases have 2 components, CF(1) - the catalytic core - and CF(0) - the membrane proton channel. CF(1) has five subunits: alpha(3), beta(3), gamma(1), delta(1), epsilon(1). CF(0) has three main subunits: a, b and c.</text>
</comment>
<keyword evidence="4 10" id="KW-0813">Transport</keyword>
<evidence type="ECO:0000256" key="7">
    <source>
        <dbReference type="ARBA" id="ARBA00023136"/>
    </source>
</evidence>
<evidence type="ECO:0000256" key="9">
    <source>
        <dbReference type="ARBA" id="ARBA00023310"/>
    </source>
</evidence>
<keyword evidence="9 10" id="KW-0066">ATP synthesis</keyword>
<keyword evidence="8 10" id="KW-0139">CF(1)</keyword>
<dbReference type="SUPFAM" id="SSF52943">
    <property type="entry name" value="ATP synthase (F1-ATPase), gamma subunit"/>
    <property type="match status" value="1"/>
</dbReference>
<feature type="coiled-coil region" evidence="11">
    <location>
        <begin position="242"/>
        <end position="269"/>
    </location>
</feature>
<evidence type="ECO:0000256" key="4">
    <source>
        <dbReference type="ARBA" id="ARBA00022448"/>
    </source>
</evidence>
<dbReference type="GO" id="GO:0005524">
    <property type="term" value="F:ATP binding"/>
    <property type="evidence" value="ECO:0007669"/>
    <property type="project" value="UniProtKB-UniRule"/>
</dbReference>
<dbReference type="PRINTS" id="PR00126">
    <property type="entry name" value="ATPASEGAMMA"/>
</dbReference>
<dbReference type="Gene3D" id="1.10.287.80">
    <property type="entry name" value="ATP synthase, gamma subunit, helix hairpin domain"/>
    <property type="match status" value="1"/>
</dbReference>
<organism evidence="12 13">
    <name type="scientific">Candidatus Scatoplasma merdavium</name>
    <dbReference type="NCBI Taxonomy" id="2840932"/>
    <lineage>
        <taxon>Bacteria</taxon>
        <taxon>Bacillati</taxon>
        <taxon>Bacillota</taxon>
        <taxon>Bacilli</taxon>
        <taxon>Bacillales</taxon>
        <taxon>Candidatus Scatoplasma</taxon>
    </lineage>
</organism>
<keyword evidence="6 10" id="KW-0406">Ion transport</keyword>
<comment type="subcellular location">
    <subcellularLocation>
        <location evidence="10">Cell membrane</location>
        <topology evidence="10">Peripheral membrane protein</topology>
    </subcellularLocation>
    <subcellularLocation>
        <location evidence="2">Membrane</location>
        <topology evidence="2">Peripheral membrane protein</topology>
    </subcellularLocation>
</comment>
<dbReference type="CDD" id="cd12151">
    <property type="entry name" value="F1-ATPase_gamma"/>
    <property type="match status" value="1"/>
</dbReference>
<dbReference type="Pfam" id="PF00231">
    <property type="entry name" value="ATP-synt"/>
    <property type="match status" value="1"/>
</dbReference>
<dbReference type="PANTHER" id="PTHR11693:SF22">
    <property type="entry name" value="ATP SYNTHASE SUBUNIT GAMMA, MITOCHONDRIAL"/>
    <property type="match status" value="1"/>
</dbReference>
<dbReference type="HAMAP" id="MF_00815">
    <property type="entry name" value="ATP_synth_gamma_bact"/>
    <property type="match status" value="1"/>
</dbReference>
<evidence type="ECO:0000256" key="1">
    <source>
        <dbReference type="ARBA" id="ARBA00003456"/>
    </source>
</evidence>
<dbReference type="GO" id="GO:0042777">
    <property type="term" value="P:proton motive force-driven plasma membrane ATP synthesis"/>
    <property type="evidence" value="ECO:0007669"/>
    <property type="project" value="UniProtKB-UniRule"/>
</dbReference>
<dbReference type="Proteomes" id="UP000823629">
    <property type="component" value="Unassembled WGS sequence"/>
</dbReference>
<evidence type="ECO:0000256" key="5">
    <source>
        <dbReference type="ARBA" id="ARBA00022781"/>
    </source>
</evidence>
<evidence type="ECO:0000256" key="2">
    <source>
        <dbReference type="ARBA" id="ARBA00004170"/>
    </source>
</evidence>
<keyword evidence="11" id="KW-0175">Coiled coil</keyword>
<proteinExistence type="inferred from homology"/>
<evidence type="ECO:0000256" key="3">
    <source>
        <dbReference type="ARBA" id="ARBA00007681"/>
    </source>
</evidence>
<accession>A0A9D9D7U9</accession>
<protein>
    <recommendedName>
        <fullName evidence="10">ATP synthase gamma chain</fullName>
    </recommendedName>
    <alternativeName>
        <fullName evidence="10">ATP synthase F1 sector gamma subunit</fullName>
    </alternativeName>
    <alternativeName>
        <fullName evidence="10">F-ATPase gamma subunit</fullName>
    </alternativeName>
</protein>
<dbReference type="InterPro" id="IPR035968">
    <property type="entry name" value="ATP_synth_F1_ATPase_gsu"/>
</dbReference>
<evidence type="ECO:0000256" key="10">
    <source>
        <dbReference type="HAMAP-Rule" id="MF_00815"/>
    </source>
</evidence>
<evidence type="ECO:0000313" key="13">
    <source>
        <dbReference type="Proteomes" id="UP000823629"/>
    </source>
</evidence>
<reference evidence="12" key="1">
    <citation type="submission" date="2020-10" db="EMBL/GenBank/DDBJ databases">
        <authorList>
            <person name="Gilroy R."/>
        </authorList>
    </citation>
    <scope>NUCLEOTIDE SEQUENCE</scope>
    <source>
        <strain evidence="12">1748</strain>
    </source>
</reference>
<keyword evidence="5 10" id="KW-0375">Hydrogen ion transport</keyword>
<dbReference type="GO" id="GO:0046933">
    <property type="term" value="F:proton-transporting ATP synthase activity, rotational mechanism"/>
    <property type="evidence" value="ECO:0007669"/>
    <property type="project" value="UniProtKB-UniRule"/>
</dbReference>
<comment type="function">
    <text evidence="1 10">Produces ATP from ADP in the presence of a proton gradient across the membrane. The gamma chain is believed to be important in regulating ATPase activity and the flow of protons through the CF(0) complex.</text>
</comment>
<evidence type="ECO:0000313" key="12">
    <source>
        <dbReference type="EMBL" id="MBO8414620.1"/>
    </source>
</evidence>
<comment type="similarity">
    <text evidence="3 10">Belongs to the ATPase gamma chain family.</text>
</comment>
<keyword evidence="7 10" id="KW-0472">Membrane</keyword>
<reference evidence="12" key="2">
    <citation type="journal article" date="2021" name="PeerJ">
        <title>Extensive microbial diversity within the chicken gut microbiome revealed by metagenomics and culture.</title>
        <authorList>
            <person name="Gilroy R."/>
            <person name="Ravi A."/>
            <person name="Getino M."/>
            <person name="Pursley I."/>
            <person name="Horton D.L."/>
            <person name="Alikhan N.F."/>
            <person name="Baker D."/>
            <person name="Gharbi K."/>
            <person name="Hall N."/>
            <person name="Watson M."/>
            <person name="Adriaenssens E.M."/>
            <person name="Foster-Nyarko E."/>
            <person name="Jarju S."/>
            <person name="Secka A."/>
            <person name="Antonio M."/>
            <person name="Oren A."/>
            <person name="Chaudhuri R.R."/>
            <person name="La Ragione R."/>
            <person name="Hildebrand F."/>
            <person name="Pallen M.J."/>
        </authorList>
    </citation>
    <scope>NUCLEOTIDE SEQUENCE</scope>
    <source>
        <strain evidence="12">1748</strain>
    </source>
</reference>
<sequence length="286" mass="32422">MSDNLLKIRRRLSSVTATRKITNAMELVSSSKLTKKRRMLENVVDYAKMVEAICLECLKSVSEEEEENFPLLLTHPNSSKTLYVVITSSLGLCGGYNFNLIKYLNSILKEGDEVVMIGTKGLKKIEVDNVGIDKSFLDISDKFTFNKVQKLEQKLSEVYTNGEYNKVTLVYTAYKNALTFIPTSFSLLPFIPQKDENYQIDYPPIFCPNSNEVFSLLIPKYLDSVLYEKIAEALVSEEASRRNAMENATDNADELIDELQITYNKARQASITSQITEIVSGRLEED</sequence>
<gene>
    <name evidence="10 12" type="primary">atpG</name>
    <name evidence="12" type="ORF">IAC78_04040</name>
</gene>
<dbReference type="PANTHER" id="PTHR11693">
    <property type="entry name" value="ATP SYNTHASE GAMMA CHAIN"/>
    <property type="match status" value="1"/>
</dbReference>
<dbReference type="GO" id="GO:0045259">
    <property type="term" value="C:proton-transporting ATP synthase complex"/>
    <property type="evidence" value="ECO:0007669"/>
    <property type="project" value="UniProtKB-KW"/>
</dbReference>
<dbReference type="GO" id="GO:0005886">
    <property type="term" value="C:plasma membrane"/>
    <property type="evidence" value="ECO:0007669"/>
    <property type="project" value="UniProtKB-SubCell"/>
</dbReference>
<evidence type="ECO:0000256" key="8">
    <source>
        <dbReference type="ARBA" id="ARBA00023196"/>
    </source>
</evidence>
<dbReference type="InterPro" id="IPR000131">
    <property type="entry name" value="ATP_synth_F1_gsu"/>
</dbReference>
<name>A0A9D9D7U9_9BACL</name>
<evidence type="ECO:0000256" key="6">
    <source>
        <dbReference type="ARBA" id="ARBA00023065"/>
    </source>
</evidence>
<dbReference type="EMBL" id="JADING010000116">
    <property type="protein sequence ID" value="MBO8414620.1"/>
    <property type="molecule type" value="Genomic_DNA"/>
</dbReference>
<dbReference type="Gene3D" id="3.40.1380.10">
    <property type="match status" value="1"/>
</dbReference>
<dbReference type="AlphaFoldDB" id="A0A9D9D7U9"/>
<comment type="caution">
    <text evidence="12">The sequence shown here is derived from an EMBL/GenBank/DDBJ whole genome shotgun (WGS) entry which is preliminary data.</text>
</comment>
<dbReference type="NCBIfam" id="TIGR01146">
    <property type="entry name" value="ATPsyn_F1gamma"/>
    <property type="match status" value="1"/>
</dbReference>